<feature type="region of interest" description="Disordered" evidence="2">
    <location>
        <begin position="300"/>
        <end position="417"/>
    </location>
</feature>
<accession>A0A2H3IYI6</accession>
<feature type="compositionally biased region" description="Polar residues" evidence="2">
    <location>
        <begin position="55"/>
        <end position="69"/>
    </location>
</feature>
<dbReference type="Proteomes" id="UP000218811">
    <property type="component" value="Unassembled WGS sequence"/>
</dbReference>
<feature type="region of interest" description="Disordered" evidence="2">
    <location>
        <begin position="41"/>
        <end position="80"/>
    </location>
</feature>
<name>A0A2H3IYI6_WOLCO</name>
<reference evidence="3 4" key="1">
    <citation type="journal article" date="2012" name="Science">
        <title>The Paleozoic origin of enzymatic lignin decomposition reconstructed from 31 fungal genomes.</title>
        <authorList>
            <person name="Floudas D."/>
            <person name="Binder M."/>
            <person name="Riley R."/>
            <person name="Barry K."/>
            <person name="Blanchette R.A."/>
            <person name="Henrissat B."/>
            <person name="Martinez A.T."/>
            <person name="Otillar R."/>
            <person name="Spatafora J.W."/>
            <person name="Yadav J.S."/>
            <person name="Aerts A."/>
            <person name="Benoit I."/>
            <person name="Boyd A."/>
            <person name="Carlson A."/>
            <person name="Copeland A."/>
            <person name="Coutinho P.M."/>
            <person name="de Vries R.P."/>
            <person name="Ferreira P."/>
            <person name="Findley K."/>
            <person name="Foster B."/>
            <person name="Gaskell J."/>
            <person name="Glotzer D."/>
            <person name="Gorecki P."/>
            <person name="Heitman J."/>
            <person name="Hesse C."/>
            <person name="Hori C."/>
            <person name="Igarashi K."/>
            <person name="Jurgens J.A."/>
            <person name="Kallen N."/>
            <person name="Kersten P."/>
            <person name="Kohler A."/>
            <person name="Kuees U."/>
            <person name="Kumar T.K.A."/>
            <person name="Kuo A."/>
            <person name="LaButti K."/>
            <person name="Larrondo L.F."/>
            <person name="Lindquist E."/>
            <person name="Ling A."/>
            <person name="Lombard V."/>
            <person name="Lucas S."/>
            <person name="Lundell T."/>
            <person name="Martin R."/>
            <person name="McLaughlin D.J."/>
            <person name="Morgenstern I."/>
            <person name="Morin E."/>
            <person name="Murat C."/>
            <person name="Nagy L.G."/>
            <person name="Nolan M."/>
            <person name="Ohm R.A."/>
            <person name="Patyshakuliyeva A."/>
            <person name="Rokas A."/>
            <person name="Ruiz-Duenas F.J."/>
            <person name="Sabat G."/>
            <person name="Salamov A."/>
            <person name="Samejima M."/>
            <person name="Schmutz J."/>
            <person name="Slot J.C."/>
            <person name="St John F."/>
            <person name="Stenlid J."/>
            <person name="Sun H."/>
            <person name="Sun S."/>
            <person name="Syed K."/>
            <person name="Tsang A."/>
            <person name="Wiebenga A."/>
            <person name="Young D."/>
            <person name="Pisabarro A."/>
            <person name="Eastwood D.C."/>
            <person name="Martin F."/>
            <person name="Cullen D."/>
            <person name="Grigoriev I.V."/>
            <person name="Hibbett D.S."/>
        </authorList>
    </citation>
    <scope>NUCLEOTIDE SEQUENCE [LARGE SCALE GENOMIC DNA]</scope>
    <source>
        <strain evidence="3 4">MD-104</strain>
    </source>
</reference>
<dbReference type="PANTHER" id="PTHR48104:SF30">
    <property type="entry name" value="METACASPASE-1"/>
    <property type="match status" value="1"/>
</dbReference>
<evidence type="ECO:0000313" key="4">
    <source>
        <dbReference type="Proteomes" id="UP000218811"/>
    </source>
</evidence>
<evidence type="ECO:0008006" key="5">
    <source>
        <dbReference type="Google" id="ProtNLM"/>
    </source>
</evidence>
<dbReference type="AlphaFoldDB" id="A0A2H3IYI6"/>
<dbReference type="EMBL" id="KB467843">
    <property type="protein sequence ID" value="PCH35042.1"/>
    <property type="molecule type" value="Genomic_DNA"/>
</dbReference>
<evidence type="ECO:0000256" key="2">
    <source>
        <dbReference type="SAM" id="MobiDB-lite"/>
    </source>
</evidence>
<feature type="region of interest" description="Disordered" evidence="2">
    <location>
        <begin position="270"/>
        <end position="289"/>
    </location>
</feature>
<feature type="compositionally biased region" description="Low complexity" evidence="2">
    <location>
        <begin position="308"/>
        <end position="325"/>
    </location>
</feature>
<dbReference type="GO" id="GO:0004197">
    <property type="term" value="F:cysteine-type endopeptidase activity"/>
    <property type="evidence" value="ECO:0007669"/>
    <property type="project" value="TreeGrafter"/>
</dbReference>
<keyword evidence="4" id="KW-1185">Reference proteome</keyword>
<organism evidence="3 4">
    <name type="scientific">Wolfiporia cocos (strain MD-104)</name>
    <name type="common">Brown rot fungus</name>
    <dbReference type="NCBI Taxonomy" id="742152"/>
    <lineage>
        <taxon>Eukaryota</taxon>
        <taxon>Fungi</taxon>
        <taxon>Dikarya</taxon>
        <taxon>Basidiomycota</taxon>
        <taxon>Agaricomycotina</taxon>
        <taxon>Agaricomycetes</taxon>
        <taxon>Polyporales</taxon>
        <taxon>Phaeolaceae</taxon>
        <taxon>Wolfiporia</taxon>
    </lineage>
</organism>
<protein>
    <recommendedName>
        <fullName evidence="5">Peptidase C14</fullName>
    </recommendedName>
</protein>
<dbReference type="PANTHER" id="PTHR48104">
    <property type="entry name" value="METACASPASE-4"/>
    <property type="match status" value="1"/>
</dbReference>
<feature type="compositionally biased region" description="Pro residues" evidence="2">
    <location>
        <begin position="276"/>
        <end position="285"/>
    </location>
</feature>
<proteinExistence type="inferred from homology"/>
<feature type="compositionally biased region" description="Low complexity" evidence="2">
    <location>
        <begin position="334"/>
        <end position="346"/>
    </location>
</feature>
<sequence length="569" mass="64534">MRQADEGRHRHDACWAQMYIYPALDSGLSLSARLCRGDLAGPPSSPLTRPHPIYDSSTHAHTQTPPHKTQNTKHKTPRDDGKRKALLIGINYQTKASPAGMGYDPLRGPHEDVKEFGRLLIEQFGYAKEDVTIMRDGKGEPHLQPTNVNIKHQIRRLVQGAQPGDHFVFLFSGHSDQIVCLEHSEEDGQDEVILPMDHGGLEDRDKLIVDNDLRRLLVDPLPVGAYLTAVLDSCHSGTLLDLKHYRCNTIYLPWVANGERKLRSRWENVVRKDATPPTPRKPTPLPALTRVPTLTEVMKTLGRPLRKTSAQLQRSLSLRRTPSLSIKRTPTVHSSASTETASSGTAVEPALPRAHSQPQSSPCWWRGKEEKKGEKKGENGKEEKRSEKIKEEKSREKKDKEMGKEKLRNLEKDKEKKGRGLIRELSFRLKTALEIAIPQCTSPTSTVRECDGHCLASPTEKPHVISIAACTDRQLDWEDPQGMSMTRALIKQLREHPNATLAEIMTTISYHNYEVTCKFKSARKQWLRCHMPKEEVETGSFPELFEYQDLQLGSQERLDLHTQFQDYVR</sequence>
<dbReference type="GO" id="GO:0006508">
    <property type="term" value="P:proteolysis"/>
    <property type="evidence" value="ECO:0007669"/>
    <property type="project" value="TreeGrafter"/>
</dbReference>
<dbReference type="Gene3D" id="3.40.50.12660">
    <property type="match status" value="1"/>
</dbReference>
<dbReference type="InterPro" id="IPR050452">
    <property type="entry name" value="Metacaspase"/>
</dbReference>
<dbReference type="OMA" id="ATIQRCY"/>
<evidence type="ECO:0000256" key="1">
    <source>
        <dbReference type="ARBA" id="ARBA00009005"/>
    </source>
</evidence>
<feature type="compositionally biased region" description="Basic and acidic residues" evidence="2">
    <location>
        <begin position="366"/>
        <end position="417"/>
    </location>
</feature>
<dbReference type="OrthoDB" id="3223806at2759"/>
<gene>
    <name evidence="3" type="ORF">WOLCODRAFT_165983</name>
</gene>
<dbReference type="GO" id="GO:0005737">
    <property type="term" value="C:cytoplasm"/>
    <property type="evidence" value="ECO:0007669"/>
    <property type="project" value="TreeGrafter"/>
</dbReference>
<comment type="similarity">
    <text evidence="1">Belongs to the peptidase C14B family.</text>
</comment>
<evidence type="ECO:0000313" key="3">
    <source>
        <dbReference type="EMBL" id="PCH35042.1"/>
    </source>
</evidence>